<evidence type="ECO:0000313" key="10">
    <source>
        <dbReference type="EnsemblMetazoa" id="KAF7487650.1"/>
    </source>
</evidence>
<sequence>MVLAVNGIATIKLFDKASNTAALRGSISAFDSIRDRSKSTDFKMPIGGEIGFATLPEHVHRKSAKKGFDFTIMVVGESGLGKSTLINCLFLGDLYKDRKILPVDKLLDRTVMIEKKQLDIIEKGIKLRVTIVDTPGFGDALNTSGSFQIVENHIDSQFNQYFKDESGLNRKNIVDNRIHCCLYFISPFGRGLSQLDIQFMKRLHTKVNLVPVIAKADSLTVSEVTLLKKRILKEFEENNINIFKIPECDSDEDELYRIKDKEIRESIPFAIIGSTNSIDLNGRRIRGREYPWGIVDIQDERYSDFIKLRTFLSLHMQDLKDTTSDVLYENYRSNYLAQLNGRTEIDSSGLSADRLLQIKQEEVIFLYSFRSSYKFGPNFFLKRFDGCKSN</sequence>
<name>A0A834V9Z7_SARSC</name>
<dbReference type="OrthoDB" id="416553at2759"/>
<feature type="domain" description="Septin-type G" evidence="8">
    <location>
        <begin position="66"/>
        <end position="338"/>
    </location>
</feature>
<keyword evidence="4" id="KW-0175">Coiled coil</keyword>
<keyword evidence="2" id="KW-0132">Cell division</keyword>
<evidence type="ECO:0000256" key="6">
    <source>
        <dbReference type="ARBA" id="ARBA00023306"/>
    </source>
</evidence>
<dbReference type="FunFam" id="3.40.50.300:FF:000162">
    <property type="entry name" value="septin-7 isoform X1"/>
    <property type="match status" value="1"/>
</dbReference>
<reference evidence="9" key="2">
    <citation type="submission" date="2020-01" db="EMBL/GenBank/DDBJ databases">
        <authorList>
            <person name="Korhonen P.K.K."/>
            <person name="Guangxu M.G."/>
            <person name="Wang T.W."/>
            <person name="Stroehlein A.J.S."/>
            <person name="Young N.D."/>
            <person name="Ang C.-S.A."/>
            <person name="Fernando D.W.F."/>
            <person name="Lu H.L."/>
            <person name="Taylor S.T."/>
            <person name="Ehtesham M.E.M."/>
            <person name="Najaraj S.H.N."/>
            <person name="Harsha G.H.G."/>
            <person name="Madugundu A.M."/>
            <person name="Renuse S.R."/>
            <person name="Holt D.H."/>
            <person name="Pandey A.P."/>
            <person name="Papenfuss A.P."/>
            <person name="Gasser R.B.G."/>
            <person name="Fischer K.F."/>
        </authorList>
    </citation>
    <scope>NUCLEOTIDE SEQUENCE</scope>
    <source>
        <strain evidence="9">SSS_KF_BRIS2020</strain>
    </source>
</reference>
<dbReference type="EnsemblMetazoa" id="SSS_5726s_mrna">
    <property type="protein sequence ID" value="KAF7487650.1"/>
    <property type="gene ID" value="SSS_5726"/>
</dbReference>
<keyword evidence="5 7" id="KW-0342">GTP-binding</keyword>
<gene>
    <name evidence="9" type="ORF">SSS_5726</name>
</gene>
<protein>
    <submittedName>
        <fullName evidence="9">Septin-5</fullName>
    </submittedName>
</protein>
<dbReference type="InterPro" id="IPR030379">
    <property type="entry name" value="G_SEPTIN_dom"/>
</dbReference>
<dbReference type="GO" id="GO:0032154">
    <property type="term" value="C:cleavage furrow"/>
    <property type="evidence" value="ECO:0007669"/>
    <property type="project" value="UniProtKB-SubCell"/>
</dbReference>
<dbReference type="EMBL" id="WVUK01000066">
    <property type="protein sequence ID" value="KAF7487650.1"/>
    <property type="molecule type" value="Genomic_DNA"/>
</dbReference>
<comment type="subcellular location">
    <subcellularLocation>
        <location evidence="1">Cleavage furrow</location>
    </subcellularLocation>
</comment>
<dbReference type="SUPFAM" id="SSF52540">
    <property type="entry name" value="P-loop containing nucleoside triphosphate hydrolases"/>
    <property type="match status" value="1"/>
</dbReference>
<evidence type="ECO:0000256" key="5">
    <source>
        <dbReference type="ARBA" id="ARBA00023134"/>
    </source>
</evidence>
<evidence type="ECO:0000256" key="7">
    <source>
        <dbReference type="RuleBase" id="RU004560"/>
    </source>
</evidence>
<evidence type="ECO:0000313" key="11">
    <source>
        <dbReference type="Proteomes" id="UP000070412"/>
    </source>
</evidence>
<organism evidence="9">
    <name type="scientific">Sarcoptes scabiei</name>
    <name type="common">Itch mite</name>
    <name type="synonym">Acarus scabiei</name>
    <dbReference type="NCBI Taxonomy" id="52283"/>
    <lineage>
        <taxon>Eukaryota</taxon>
        <taxon>Metazoa</taxon>
        <taxon>Ecdysozoa</taxon>
        <taxon>Arthropoda</taxon>
        <taxon>Chelicerata</taxon>
        <taxon>Arachnida</taxon>
        <taxon>Acari</taxon>
        <taxon>Acariformes</taxon>
        <taxon>Sarcoptiformes</taxon>
        <taxon>Astigmata</taxon>
        <taxon>Psoroptidia</taxon>
        <taxon>Sarcoptoidea</taxon>
        <taxon>Sarcoptidae</taxon>
        <taxon>Sarcoptinae</taxon>
        <taxon>Sarcoptes</taxon>
    </lineage>
</organism>
<dbReference type="CDD" id="cd01850">
    <property type="entry name" value="CDC_Septin"/>
    <property type="match status" value="1"/>
</dbReference>
<dbReference type="InterPro" id="IPR027417">
    <property type="entry name" value="P-loop_NTPase"/>
</dbReference>
<comment type="similarity">
    <text evidence="7">Belongs to the TRAFAC class TrmE-Era-EngA-EngB-Septin-like GTPase superfamily. Septin GTPase family.</text>
</comment>
<dbReference type="AlphaFoldDB" id="A0A834V9Z7"/>
<dbReference type="GO" id="GO:0005856">
    <property type="term" value="C:cytoskeleton"/>
    <property type="evidence" value="ECO:0007669"/>
    <property type="project" value="UniProtKB-ARBA"/>
</dbReference>
<accession>A0A834V9Z7</accession>
<dbReference type="InterPro" id="IPR016491">
    <property type="entry name" value="Septin"/>
</dbReference>
<keyword evidence="11" id="KW-1185">Reference proteome</keyword>
<proteinExistence type="inferred from homology"/>
<evidence type="ECO:0000313" key="9">
    <source>
        <dbReference type="EMBL" id="KAF7487650.1"/>
    </source>
</evidence>
<dbReference type="Pfam" id="PF00735">
    <property type="entry name" value="Septin"/>
    <property type="match status" value="1"/>
</dbReference>
<evidence type="ECO:0000256" key="3">
    <source>
        <dbReference type="ARBA" id="ARBA00022741"/>
    </source>
</evidence>
<evidence type="ECO:0000259" key="8">
    <source>
        <dbReference type="PROSITE" id="PS51719"/>
    </source>
</evidence>
<keyword evidence="3 7" id="KW-0547">Nucleotide-binding</keyword>
<keyword evidence="6" id="KW-0131">Cell cycle</keyword>
<reference evidence="10" key="3">
    <citation type="submission" date="2022-06" db="UniProtKB">
        <authorList>
            <consortium name="EnsemblMetazoa"/>
        </authorList>
    </citation>
    <scope>IDENTIFICATION</scope>
</reference>
<dbReference type="GO" id="GO:0051301">
    <property type="term" value="P:cell division"/>
    <property type="evidence" value="ECO:0007669"/>
    <property type="project" value="UniProtKB-KW"/>
</dbReference>
<evidence type="ECO:0000256" key="1">
    <source>
        <dbReference type="ARBA" id="ARBA00004626"/>
    </source>
</evidence>
<dbReference type="Proteomes" id="UP000070412">
    <property type="component" value="Unassembled WGS sequence"/>
</dbReference>
<dbReference type="GO" id="GO:0005525">
    <property type="term" value="F:GTP binding"/>
    <property type="evidence" value="ECO:0007669"/>
    <property type="project" value="UniProtKB-KW"/>
</dbReference>
<reference evidence="11" key="1">
    <citation type="journal article" date="2020" name="PLoS Negl. Trop. Dis.">
        <title>High-quality nuclear genome for Sarcoptes scabiei-A critical resource for a neglected parasite.</title>
        <authorList>
            <person name="Korhonen P.K."/>
            <person name="Gasser R.B."/>
            <person name="Ma G."/>
            <person name="Wang T."/>
            <person name="Stroehlein A.J."/>
            <person name="Young N.D."/>
            <person name="Ang C.S."/>
            <person name="Fernando D.D."/>
            <person name="Lu H.C."/>
            <person name="Taylor S."/>
            <person name="Reynolds S.L."/>
            <person name="Mofiz E."/>
            <person name="Najaraj S.H."/>
            <person name="Gowda H."/>
            <person name="Madugundu A."/>
            <person name="Renuse S."/>
            <person name="Holt D."/>
            <person name="Pandey A."/>
            <person name="Papenfuss A.T."/>
            <person name="Fischer K."/>
        </authorList>
    </citation>
    <scope>NUCLEOTIDE SEQUENCE [LARGE SCALE GENOMIC DNA]</scope>
</reference>
<dbReference type="PROSITE" id="PS51719">
    <property type="entry name" value="G_SEPTIN"/>
    <property type="match status" value="1"/>
</dbReference>
<evidence type="ECO:0000256" key="4">
    <source>
        <dbReference type="ARBA" id="ARBA00023054"/>
    </source>
</evidence>
<dbReference type="Gene3D" id="3.40.50.300">
    <property type="entry name" value="P-loop containing nucleotide triphosphate hydrolases"/>
    <property type="match status" value="1"/>
</dbReference>
<evidence type="ECO:0000256" key="2">
    <source>
        <dbReference type="ARBA" id="ARBA00022618"/>
    </source>
</evidence>
<dbReference type="PANTHER" id="PTHR18884">
    <property type="entry name" value="SEPTIN"/>
    <property type="match status" value="1"/>
</dbReference>